<dbReference type="AlphaFoldDB" id="A0A286P401"/>
<dbReference type="KEGG" id="mmai:sS8_0405"/>
<reference evidence="2 3" key="1">
    <citation type="submission" date="2016-12" db="EMBL/GenBank/DDBJ databases">
        <title>Genome sequencing of Methylocaldum marinum.</title>
        <authorList>
            <person name="Takeuchi M."/>
            <person name="Kamagata Y."/>
            <person name="Hiraoka S."/>
            <person name="Oshima K."/>
            <person name="Hattori M."/>
            <person name="Iwasaki W."/>
        </authorList>
    </citation>
    <scope>NUCLEOTIDE SEQUENCE [LARGE SCALE GENOMIC DNA]</scope>
    <source>
        <strain evidence="2 3">S8</strain>
    </source>
</reference>
<keyword evidence="3" id="KW-1185">Reference proteome</keyword>
<organism evidence="2 3">
    <name type="scientific">Methylocaldum marinum</name>
    <dbReference type="NCBI Taxonomy" id="1432792"/>
    <lineage>
        <taxon>Bacteria</taxon>
        <taxon>Pseudomonadati</taxon>
        <taxon>Pseudomonadota</taxon>
        <taxon>Gammaproteobacteria</taxon>
        <taxon>Methylococcales</taxon>
        <taxon>Methylococcaceae</taxon>
        <taxon>Methylocaldum</taxon>
    </lineage>
</organism>
<evidence type="ECO:0000313" key="2">
    <source>
        <dbReference type="EMBL" id="BBA32373.1"/>
    </source>
</evidence>
<feature type="transmembrane region" description="Helical" evidence="1">
    <location>
        <begin position="75"/>
        <end position="94"/>
    </location>
</feature>
<gene>
    <name evidence="2" type="ORF">sS8_0405</name>
</gene>
<feature type="transmembrane region" description="Helical" evidence="1">
    <location>
        <begin position="44"/>
        <end position="63"/>
    </location>
</feature>
<dbReference type="Proteomes" id="UP000266313">
    <property type="component" value="Chromosome"/>
</dbReference>
<protein>
    <submittedName>
        <fullName evidence="2">Uncharacterized protein</fullName>
    </submittedName>
</protein>
<keyword evidence="1" id="KW-1133">Transmembrane helix</keyword>
<sequence>MNKFLQFNKNDRTMWLGILGFSTIFIVLMSLFTTTSPFYYAKRVLITLFIMFLPGYSITKLFFDHLEFTEYKALDKFLVSFFFSIATVQTLYFISTYVRTYAFNVDEEMISSNAIAIAIAVFVTVAAFGVKFYLNKKNTPAS</sequence>
<keyword evidence="1" id="KW-0472">Membrane</keyword>
<feature type="transmembrane region" description="Helical" evidence="1">
    <location>
        <begin position="114"/>
        <end position="134"/>
    </location>
</feature>
<proteinExistence type="predicted"/>
<accession>A0A286P401</accession>
<feature type="transmembrane region" description="Helical" evidence="1">
    <location>
        <begin position="12"/>
        <end position="32"/>
    </location>
</feature>
<evidence type="ECO:0000256" key="1">
    <source>
        <dbReference type="SAM" id="Phobius"/>
    </source>
</evidence>
<evidence type="ECO:0000313" key="3">
    <source>
        <dbReference type="Proteomes" id="UP000266313"/>
    </source>
</evidence>
<dbReference type="RefSeq" id="WP_119628179.1">
    <property type="nucleotide sequence ID" value="NZ_AP017928.1"/>
</dbReference>
<name>A0A286P401_9GAMM</name>
<dbReference type="EMBL" id="AP017928">
    <property type="protein sequence ID" value="BBA32373.1"/>
    <property type="molecule type" value="Genomic_DNA"/>
</dbReference>
<dbReference type="OrthoDB" id="5565850at2"/>
<keyword evidence="1" id="KW-0812">Transmembrane</keyword>